<feature type="signal peptide" evidence="1">
    <location>
        <begin position="1"/>
        <end position="23"/>
    </location>
</feature>
<name>A0A2S4ZY45_9SPHI</name>
<keyword evidence="1" id="KW-0732">Signal</keyword>
<gene>
    <name evidence="2" type="ORF">C3K47_17865</name>
</gene>
<evidence type="ECO:0000256" key="1">
    <source>
        <dbReference type="SAM" id="SignalP"/>
    </source>
</evidence>
<protein>
    <submittedName>
        <fullName evidence="2">Uncharacterized protein</fullName>
    </submittedName>
</protein>
<sequence length="370" mass="41900">MKKLTIILLLLCTLILISNKSKAEILTLQGTIGKYTVVMELDIDSISASGNYFYTKFKQDIPLEGTVTNNMIILNAEDTGDHFELVRSGNTFKGTYHNKKGNKLPVNLNYIVAGSIKLLFNNEVLSKSISDYSKLRLNEIKLEPTKQESVNNKYLIQWYTEPTSKIAVFKLVNGYPQLVIDAINTQLTKEFYLNFEAYYSCSGGSGNSGYDELQISNYFLNEQFVSLCISSGWYCNHAAHPDFGESGLTFNAKTGKELELEDVIWFGSGTKPKKDSDEWYTYRSSVYAPQIVKLLTSLYPKEMQKPKTEEDCDYTDPEVWDFGSWYLTEKGLCLGAYFARAARACDNPGWSVIPYSALRKLKQSNPSLKF</sequence>
<evidence type="ECO:0000313" key="2">
    <source>
        <dbReference type="EMBL" id="POY34969.1"/>
    </source>
</evidence>
<proteinExistence type="predicted"/>
<keyword evidence="3" id="KW-1185">Reference proteome</keyword>
<dbReference type="Proteomes" id="UP000236893">
    <property type="component" value="Unassembled WGS sequence"/>
</dbReference>
<comment type="caution">
    <text evidence="2">The sequence shown here is derived from an EMBL/GenBank/DDBJ whole genome shotgun (WGS) entry which is preliminary data.</text>
</comment>
<dbReference type="EMBL" id="PQVF01000016">
    <property type="protein sequence ID" value="POY34969.1"/>
    <property type="molecule type" value="Genomic_DNA"/>
</dbReference>
<dbReference type="OrthoDB" id="1310909at2"/>
<organism evidence="2 3">
    <name type="scientific">Solitalea longa</name>
    <dbReference type="NCBI Taxonomy" id="2079460"/>
    <lineage>
        <taxon>Bacteria</taxon>
        <taxon>Pseudomonadati</taxon>
        <taxon>Bacteroidota</taxon>
        <taxon>Sphingobacteriia</taxon>
        <taxon>Sphingobacteriales</taxon>
        <taxon>Sphingobacteriaceae</taxon>
        <taxon>Solitalea</taxon>
    </lineage>
</organism>
<dbReference type="AlphaFoldDB" id="A0A2S4ZY45"/>
<reference evidence="2 3" key="1">
    <citation type="submission" date="2018-01" db="EMBL/GenBank/DDBJ databases">
        <authorList>
            <person name="Gaut B.S."/>
            <person name="Morton B.R."/>
            <person name="Clegg M.T."/>
            <person name="Duvall M.R."/>
        </authorList>
    </citation>
    <scope>NUCLEOTIDE SEQUENCE [LARGE SCALE GENOMIC DNA]</scope>
    <source>
        <strain evidence="2 3">HR-AV</strain>
    </source>
</reference>
<feature type="chain" id="PRO_5015398245" evidence="1">
    <location>
        <begin position="24"/>
        <end position="370"/>
    </location>
</feature>
<dbReference type="RefSeq" id="WP_103790530.1">
    <property type="nucleotide sequence ID" value="NZ_PQVF01000016.1"/>
</dbReference>
<evidence type="ECO:0000313" key="3">
    <source>
        <dbReference type="Proteomes" id="UP000236893"/>
    </source>
</evidence>
<accession>A0A2S4ZY45</accession>